<dbReference type="Pfam" id="PF09836">
    <property type="entry name" value="DUF2063"/>
    <property type="match status" value="1"/>
</dbReference>
<dbReference type="Gene3D" id="1.10.150.690">
    <property type="entry name" value="DUF2063"/>
    <property type="match status" value="1"/>
</dbReference>
<dbReference type="Proteomes" id="UP000198761">
    <property type="component" value="Unassembled WGS sequence"/>
</dbReference>
<sequence length="256" mass="27067">MLAHPDFITAFRQGLFNGTLPPGLTVPAPDEAERRFAVYRNNVAHSLGRALAARFPVIERLVGPEFFAAMARVYLGGDLPASPLLFQWGDGFAGFLQGFPPVAGLPYLPDVARLEFARGRAWHAADHPPAPPEALAAAAAQADTARLALHPSVALLASDFAVVSIWQANQPDALPAPIDATQTETALILRDRRDAVRVLALPPGDAAFARALQSGAPLLIAAESAAHAAPRHDPARLLLCLMQAGALITPDTGEPR</sequence>
<dbReference type="RefSeq" id="WP_245749358.1">
    <property type="nucleotide sequence ID" value="NZ_FOCE01000001.1"/>
</dbReference>
<dbReference type="EMBL" id="FOCE01000001">
    <property type="protein sequence ID" value="SEM63590.1"/>
    <property type="molecule type" value="Genomic_DNA"/>
</dbReference>
<name>A0A1H7ZYQ7_9RHOB</name>
<organism evidence="2 3">
    <name type="scientific">Gemmobacter aquatilis</name>
    <dbReference type="NCBI Taxonomy" id="933059"/>
    <lineage>
        <taxon>Bacteria</taxon>
        <taxon>Pseudomonadati</taxon>
        <taxon>Pseudomonadota</taxon>
        <taxon>Alphaproteobacteria</taxon>
        <taxon>Rhodobacterales</taxon>
        <taxon>Paracoccaceae</taxon>
        <taxon>Gemmobacter</taxon>
    </lineage>
</organism>
<dbReference type="InterPro" id="IPR044922">
    <property type="entry name" value="DUF2063_N_sf"/>
</dbReference>
<feature type="domain" description="Putative DNA-binding" evidence="1">
    <location>
        <begin position="9"/>
        <end position="96"/>
    </location>
</feature>
<dbReference type="AlphaFoldDB" id="A0A1H7ZYQ7"/>
<accession>A0A1H7ZYQ7</accession>
<protein>
    <recommendedName>
        <fullName evidence="1">Putative DNA-binding domain-containing protein</fullName>
    </recommendedName>
</protein>
<gene>
    <name evidence="2" type="ORF">SAMN04488103_101699</name>
</gene>
<dbReference type="STRING" id="933059.SAMN04488103_101699"/>
<evidence type="ECO:0000313" key="2">
    <source>
        <dbReference type="EMBL" id="SEM63590.1"/>
    </source>
</evidence>
<evidence type="ECO:0000313" key="3">
    <source>
        <dbReference type="Proteomes" id="UP000198761"/>
    </source>
</evidence>
<dbReference type="InterPro" id="IPR018640">
    <property type="entry name" value="DUF2063"/>
</dbReference>
<reference evidence="2 3" key="1">
    <citation type="submission" date="2016-10" db="EMBL/GenBank/DDBJ databases">
        <authorList>
            <person name="de Groot N.N."/>
        </authorList>
    </citation>
    <scope>NUCLEOTIDE SEQUENCE [LARGE SCALE GENOMIC DNA]</scope>
    <source>
        <strain evidence="2 3">DSM 3857</strain>
    </source>
</reference>
<keyword evidence="3" id="KW-1185">Reference proteome</keyword>
<proteinExistence type="predicted"/>
<evidence type="ECO:0000259" key="1">
    <source>
        <dbReference type="Pfam" id="PF09836"/>
    </source>
</evidence>